<dbReference type="PANTHER" id="PTHR12645">
    <property type="entry name" value="ALR/ERV"/>
    <property type="match status" value="1"/>
</dbReference>
<dbReference type="GO" id="GO:0016971">
    <property type="term" value="F:flavin-dependent sulfhydryl oxidase activity"/>
    <property type="evidence" value="ECO:0007669"/>
    <property type="project" value="InterPro"/>
</dbReference>
<dbReference type="PANTHER" id="PTHR12645:SF0">
    <property type="entry name" value="FAD-LINKED SULFHYDRYL OXIDASE ALR"/>
    <property type="match status" value="1"/>
</dbReference>
<protein>
    <recommendedName>
        <fullName evidence="2">thiol oxidase</fullName>
        <ecNumber evidence="2">1.8.3.2</ecNumber>
    </recommendedName>
</protein>
<dbReference type="SUPFAM" id="SSF69000">
    <property type="entry name" value="FAD-dependent thiol oxidase"/>
    <property type="match status" value="1"/>
</dbReference>
<evidence type="ECO:0000256" key="6">
    <source>
        <dbReference type="ARBA" id="ARBA00023157"/>
    </source>
</evidence>
<proteinExistence type="predicted"/>
<comment type="cofactor">
    <cofactor evidence="1">
        <name>FAD</name>
        <dbReference type="ChEBI" id="CHEBI:57692"/>
    </cofactor>
</comment>
<evidence type="ECO:0000256" key="5">
    <source>
        <dbReference type="ARBA" id="ARBA00023002"/>
    </source>
</evidence>
<dbReference type="GO" id="GO:0005739">
    <property type="term" value="C:mitochondrion"/>
    <property type="evidence" value="ECO:0007669"/>
    <property type="project" value="TreeGrafter"/>
</dbReference>
<dbReference type="GO" id="GO:0050660">
    <property type="term" value="F:flavin adenine dinucleotide binding"/>
    <property type="evidence" value="ECO:0007669"/>
    <property type="project" value="TreeGrafter"/>
</dbReference>
<keyword evidence="3" id="KW-0285">Flavoprotein</keyword>
<feature type="domain" description="ERV/ALR sulfhydryl oxidase" evidence="7">
    <location>
        <begin position="22"/>
        <end position="120"/>
    </location>
</feature>
<evidence type="ECO:0000256" key="1">
    <source>
        <dbReference type="ARBA" id="ARBA00001974"/>
    </source>
</evidence>
<dbReference type="AlphaFoldDB" id="A0A6C0FCV5"/>
<organism evidence="8">
    <name type="scientific">viral metagenome</name>
    <dbReference type="NCBI Taxonomy" id="1070528"/>
    <lineage>
        <taxon>unclassified sequences</taxon>
        <taxon>metagenomes</taxon>
        <taxon>organismal metagenomes</taxon>
    </lineage>
</organism>
<dbReference type="EC" id="1.8.3.2" evidence="2"/>
<accession>A0A6C0FCV5</accession>
<evidence type="ECO:0000259" key="7">
    <source>
        <dbReference type="PROSITE" id="PS51324"/>
    </source>
</evidence>
<dbReference type="InterPro" id="IPR039799">
    <property type="entry name" value="ALR/ERV"/>
</dbReference>
<evidence type="ECO:0000256" key="2">
    <source>
        <dbReference type="ARBA" id="ARBA00012512"/>
    </source>
</evidence>
<keyword evidence="6" id="KW-1015">Disulfide bond</keyword>
<evidence type="ECO:0000313" key="8">
    <source>
        <dbReference type="EMBL" id="QHT38399.1"/>
    </source>
</evidence>
<dbReference type="Pfam" id="PF04777">
    <property type="entry name" value="Evr1_Alr"/>
    <property type="match status" value="1"/>
</dbReference>
<evidence type="ECO:0000256" key="3">
    <source>
        <dbReference type="ARBA" id="ARBA00022630"/>
    </source>
</evidence>
<sequence>MKFSVEMLGIYLCILITLMSLTEIPPNLWGPSGWIFLHYVTFGFRECDKEDYTHFFNYLGNVIPCRFCRESYKQILETSPPDVSSREALIKWLWDIHNKVNDKTKRSYNNASLEDINKRYGSYLKRGCGSCNKTK</sequence>
<dbReference type="InterPro" id="IPR036774">
    <property type="entry name" value="ERV/ALR_sulphydryl_oxid_sf"/>
</dbReference>
<keyword evidence="5" id="KW-0560">Oxidoreductase</keyword>
<evidence type="ECO:0000256" key="4">
    <source>
        <dbReference type="ARBA" id="ARBA00022827"/>
    </source>
</evidence>
<dbReference type="InterPro" id="IPR017905">
    <property type="entry name" value="ERV/ALR_sulphydryl_oxidase"/>
</dbReference>
<keyword evidence="4" id="KW-0274">FAD</keyword>
<dbReference type="PROSITE" id="PS51324">
    <property type="entry name" value="ERV_ALR"/>
    <property type="match status" value="1"/>
</dbReference>
<name>A0A6C0FCV5_9ZZZZ</name>
<reference evidence="8" key="1">
    <citation type="journal article" date="2020" name="Nature">
        <title>Giant virus diversity and host interactions through global metagenomics.</title>
        <authorList>
            <person name="Schulz F."/>
            <person name="Roux S."/>
            <person name="Paez-Espino D."/>
            <person name="Jungbluth S."/>
            <person name="Walsh D.A."/>
            <person name="Denef V.J."/>
            <person name="McMahon K.D."/>
            <person name="Konstantinidis K.T."/>
            <person name="Eloe-Fadrosh E.A."/>
            <person name="Kyrpides N.C."/>
            <person name="Woyke T."/>
        </authorList>
    </citation>
    <scope>NUCLEOTIDE SEQUENCE</scope>
    <source>
        <strain evidence="8">GVMAG-S-ERX556101-89</strain>
    </source>
</reference>
<dbReference type="EMBL" id="MN738829">
    <property type="protein sequence ID" value="QHT38399.1"/>
    <property type="molecule type" value="Genomic_DNA"/>
</dbReference>
<dbReference type="Gene3D" id="1.20.120.310">
    <property type="entry name" value="ERV/ALR sulfhydryl oxidase domain"/>
    <property type="match status" value="1"/>
</dbReference>